<evidence type="ECO:0000313" key="2">
    <source>
        <dbReference type="Proteomes" id="UP001331761"/>
    </source>
</evidence>
<evidence type="ECO:0000313" key="1">
    <source>
        <dbReference type="EMBL" id="KAK5977646.1"/>
    </source>
</evidence>
<proteinExistence type="predicted"/>
<comment type="caution">
    <text evidence="1">The sequence shown here is derived from an EMBL/GenBank/DDBJ whole genome shotgun (WGS) entry which is preliminary data.</text>
</comment>
<gene>
    <name evidence="1" type="ORF">GCK32_013625</name>
</gene>
<dbReference type="EMBL" id="WIXE01010342">
    <property type="protein sequence ID" value="KAK5977646.1"/>
    <property type="molecule type" value="Genomic_DNA"/>
</dbReference>
<name>A0AAN8FDE9_TRICO</name>
<dbReference type="AlphaFoldDB" id="A0AAN8FDE9"/>
<dbReference type="Pfam" id="PF03564">
    <property type="entry name" value="DUF1759"/>
    <property type="match status" value="1"/>
</dbReference>
<dbReference type="Proteomes" id="UP001331761">
    <property type="component" value="Unassembled WGS sequence"/>
</dbReference>
<reference evidence="1 2" key="1">
    <citation type="submission" date="2019-10" db="EMBL/GenBank/DDBJ databases">
        <title>Assembly and Annotation for the nematode Trichostrongylus colubriformis.</title>
        <authorList>
            <person name="Martin J."/>
        </authorList>
    </citation>
    <scope>NUCLEOTIDE SEQUENCE [LARGE SCALE GENOMIC DNA]</scope>
    <source>
        <strain evidence="1">G859</strain>
        <tissue evidence="1">Whole worm</tissue>
    </source>
</reference>
<organism evidence="1 2">
    <name type="scientific">Trichostrongylus colubriformis</name>
    <name type="common">Black scour worm</name>
    <dbReference type="NCBI Taxonomy" id="6319"/>
    <lineage>
        <taxon>Eukaryota</taxon>
        <taxon>Metazoa</taxon>
        <taxon>Ecdysozoa</taxon>
        <taxon>Nematoda</taxon>
        <taxon>Chromadorea</taxon>
        <taxon>Rhabditida</taxon>
        <taxon>Rhabditina</taxon>
        <taxon>Rhabditomorpha</taxon>
        <taxon>Strongyloidea</taxon>
        <taxon>Trichostrongylidae</taxon>
        <taxon>Trichostrongylus</taxon>
    </lineage>
</organism>
<dbReference type="InterPro" id="IPR005312">
    <property type="entry name" value="DUF1759"/>
</dbReference>
<protein>
    <submittedName>
        <fullName evidence="1">Uncharacterized protein</fullName>
    </submittedName>
</protein>
<sequence length="401" mass="44917">MEQFHKYEITRASKRLQNAIDNFDRALLEELKLDGNSEEVSSRVKARYKSLLTSHITLSRELDLSRRARVLAMENLSSLEDEGKSYALISDFQTRWTISGGEAAEDAINDLIIQLEVAVKLLPQDDVNISMSTPVHSHARTGVRPITSPHICTESCSQEDSLPEQEKQGVGINTSEEITQPAMGQTSPIDRPRIPFNSTLRGRTGTQDMVRFPNVDPPEFTGDIAEFGELCGVFDSTASNGLIPPTVKSHYFRSSLKNDALSLVAGYEIKDANHELAVNTLREAYFRPTYMRVQMSRRLEDYPKASSSTISQRITLAQIKSIWLQLKKLGEQDSNVFAMRIIRNKFPSRTLEHVGHLEAQDTTTWGVSQLLDALDSSIKIFEAIEDSAPRNLHLVRLVGDG</sequence>
<keyword evidence="2" id="KW-1185">Reference proteome</keyword>
<accession>A0AAN8FDE9</accession>